<dbReference type="GO" id="GO:0046685">
    <property type="term" value="P:response to arsenic-containing substance"/>
    <property type="evidence" value="ECO:0007669"/>
    <property type="project" value="InterPro"/>
</dbReference>
<accession>A0A969PQH9</accession>
<comment type="caution">
    <text evidence="1">The sequence shown here is derived from an EMBL/GenBank/DDBJ whole genome shotgun (WGS) entry which is preliminary data.</text>
</comment>
<evidence type="ECO:0000313" key="1">
    <source>
        <dbReference type="EMBL" id="NJP38517.1"/>
    </source>
</evidence>
<organism evidence="1 2">
    <name type="scientific">Alkalicoccus luteus</name>
    <dbReference type="NCBI Taxonomy" id="1237094"/>
    <lineage>
        <taxon>Bacteria</taxon>
        <taxon>Bacillati</taxon>
        <taxon>Bacillota</taxon>
        <taxon>Bacilli</taxon>
        <taxon>Bacillales</taxon>
        <taxon>Bacillaceae</taxon>
        <taxon>Alkalicoccus</taxon>
    </lineage>
</organism>
<name>A0A969PQH9_9BACI</name>
<dbReference type="Pfam" id="PF06953">
    <property type="entry name" value="ArsD"/>
    <property type="match status" value="1"/>
</dbReference>
<dbReference type="NCBIfam" id="NF033727">
    <property type="entry name" value="chaperon_ArsD"/>
    <property type="match status" value="1"/>
</dbReference>
<gene>
    <name evidence="1" type="primary">arsD</name>
    <name evidence="1" type="ORF">HCN83_13045</name>
</gene>
<dbReference type="RefSeq" id="WP_168008069.1">
    <property type="nucleotide sequence ID" value="NZ_JAATHJ010000023.1"/>
</dbReference>
<dbReference type="Proteomes" id="UP000752012">
    <property type="component" value="Unassembled WGS sequence"/>
</dbReference>
<dbReference type="Gene3D" id="3.40.30.10">
    <property type="entry name" value="Glutaredoxin"/>
    <property type="match status" value="1"/>
</dbReference>
<dbReference type="EMBL" id="JAATHJ010000023">
    <property type="protein sequence ID" value="NJP38517.1"/>
    <property type="molecule type" value="Genomic_DNA"/>
</dbReference>
<keyword evidence="2" id="KW-1185">Reference proteome</keyword>
<protein>
    <submittedName>
        <fullName evidence="1">Arsenite efflux transporter metallochaperone ArsD</fullName>
    </submittedName>
</protein>
<dbReference type="GO" id="GO:0003677">
    <property type="term" value="F:DNA binding"/>
    <property type="evidence" value="ECO:0007669"/>
    <property type="project" value="InterPro"/>
</dbReference>
<evidence type="ECO:0000313" key="2">
    <source>
        <dbReference type="Proteomes" id="UP000752012"/>
    </source>
</evidence>
<dbReference type="GO" id="GO:0045892">
    <property type="term" value="P:negative regulation of DNA-templated transcription"/>
    <property type="evidence" value="ECO:0007669"/>
    <property type="project" value="InterPro"/>
</dbReference>
<dbReference type="InterPro" id="IPR010712">
    <property type="entry name" value="Arsenical-R_ArsD"/>
</dbReference>
<sequence length="118" mass="13003">MTKQIRVFDPALCCSTGVCGPDVDPALTKMATLHLDVKKAGFDMERFNLAQEPQPFVESKAVKELLDTKGADALPAVTVDGELVMYGRYPDRSELAAMLEVDEKELHRKEPAAKINLL</sequence>
<dbReference type="AlphaFoldDB" id="A0A969PQH9"/>
<proteinExistence type="predicted"/>
<reference evidence="1 2" key="1">
    <citation type="submission" date="2020-03" db="EMBL/GenBank/DDBJ databases">
        <title>Assessment of the enzymatic potential of alkaline-tolerant lipase obtained from Bacillus luteus H11 (technogenic soil) for the bioremediation of saline soils contaminated with petroleum substances.</title>
        <authorList>
            <person name="Kalwasinska A."/>
        </authorList>
    </citation>
    <scope>NUCLEOTIDE SEQUENCE [LARGE SCALE GENOMIC DNA]</scope>
    <source>
        <strain evidence="1 2">H11</strain>
    </source>
</reference>